<keyword evidence="1 3" id="KW-0801">TPQ</keyword>
<evidence type="ECO:0000313" key="5">
    <source>
        <dbReference type="EMBL" id="CEK91911.1"/>
    </source>
</evidence>
<proteinExistence type="inferred from homology"/>
<dbReference type="GO" id="GO:0005507">
    <property type="term" value="F:copper ion binding"/>
    <property type="evidence" value="ECO:0007669"/>
    <property type="project" value="InterPro"/>
</dbReference>
<name>A0A0B7BGB7_9EUPU</name>
<evidence type="ECO:0000256" key="3">
    <source>
        <dbReference type="RuleBase" id="RU000672"/>
    </source>
</evidence>
<gene>
    <name evidence="6" type="primary">ORF185519</name>
    <name evidence="5" type="synonym">ORF185514</name>
</gene>
<dbReference type="InterPro" id="IPR049948">
    <property type="entry name" value="Cu_Am_ox_TPQ-bd"/>
</dbReference>
<accession>A0A0B7BGB7</accession>
<feature type="domain" description="Copper amine oxidase catalytic" evidence="4">
    <location>
        <begin position="2"/>
        <end position="391"/>
    </location>
</feature>
<dbReference type="EC" id="1.4.3.-" evidence="3"/>
<dbReference type="GO" id="GO:0048038">
    <property type="term" value="F:quinone binding"/>
    <property type="evidence" value="ECO:0007669"/>
    <property type="project" value="InterPro"/>
</dbReference>
<dbReference type="PROSITE" id="PS01164">
    <property type="entry name" value="COPPER_AMINE_OXID_1"/>
    <property type="match status" value="1"/>
</dbReference>
<dbReference type="InterPro" id="IPR036460">
    <property type="entry name" value="Cu_amine_oxidase_C_sf"/>
</dbReference>
<comment type="PTM">
    <text evidence="2 3">Topaquinone (TPQ) is generated by copper-dependent autoxidation of a specific tyrosyl residue.</text>
</comment>
<evidence type="ECO:0000256" key="2">
    <source>
        <dbReference type="PIRSR" id="PIRSR600269-51"/>
    </source>
</evidence>
<dbReference type="PRINTS" id="PR00766">
    <property type="entry name" value="CUDAOXIDASE"/>
</dbReference>
<comment type="cofactor">
    <cofactor evidence="3">
        <name>Cu cation</name>
        <dbReference type="ChEBI" id="CHEBI:23378"/>
    </cofactor>
    <text evidence="3">Contains 1 topaquinone per subunit.</text>
</comment>
<dbReference type="Gene3D" id="2.70.98.20">
    <property type="entry name" value="Copper amine oxidase, catalytic domain"/>
    <property type="match status" value="1"/>
</dbReference>
<organism evidence="6">
    <name type="scientific">Arion vulgaris</name>
    <dbReference type="NCBI Taxonomy" id="1028688"/>
    <lineage>
        <taxon>Eukaryota</taxon>
        <taxon>Metazoa</taxon>
        <taxon>Spiralia</taxon>
        <taxon>Lophotrochozoa</taxon>
        <taxon>Mollusca</taxon>
        <taxon>Gastropoda</taxon>
        <taxon>Heterobranchia</taxon>
        <taxon>Euthyneura</taxon>
        <taxon>Panpulmonata</taxon>
        <taxon>Eupulmonata</taxon>
        <taxon>Stylommatophora</taxon>
        <taxon>Helicina</taxon>
        <taxon>Arionoidea</taxon>
        <taxon>Arionidae</taxon>
        <taxon>Arion</taxon>
    </lineage>
</organism>
<dbReference type="GO" id="GO:0009308">
    <property type="term" value="P:amine metabolic process"/>
    <property type="evidence" value="ECO:0007669"/>
    <property type="project" value="UniProtKB-UniRule"/>
</dbReference>
<keyword evidence="3" id="KW-0479">Metal-binding</keyword>
<evidence type="ECO:0000259" key="4">
    <source>
        <dbReference type="Pfam" id="PF01179"/>
    </source>
</evidence>
<dbReference type="AlphaFoldDB" id="A0A0B7BGB7"/>
<feature type="active site" description="Proton acceptor" evidence="1">
    <location>
        <position position="53"/>
    </location>
</feature>
<sequence>MWSFDFRMSTIFGPGIYDVRFLGERIAYEINLGEIVVFYSGYNPMQRQTFYVDSFVLTGSQSQSLIAGADCPTTATFLPLTVTSQAKAEPAVFPRAICIFEQNLGTPIRRHHNYDIDAGVDYGGMLDSALVVRSIHTIDNYDYIIDFTFHQNGALGVSIGQSGFLMTSFYTSEERPYGVRLTDRITGAIHVHLANFKVDLDINGTSNRFETLDIVEETVQLREARKSNAQYSQTRFSYNLKETEKKAAYKHDFNKPMYHIFHNNNVKNKYGERKAYRLVSNGMVKQLLQKNVGNEGTQPWARYQVAVTQRKDTERTTGNMYAQWADEKKIVDFEKFIEDDENIVDKDLVAWVTLGFHHIPHTEDLPVTTTSGKHQTFYLFPYNYHTECPSMMSRDAVYISLNEAEKGLKFDYHGTGDISKYANGGACKYKPHDPSAFWMRNPDDLLEVTKHNGVI</sequence>
<evidence type="ECO:0000313" key="6">
    <source>
        <dbReference type="EMBL" id="CEK91912.1"/>
    </source>
</evidence>
<feature type="modified residue" description="2',4',5'-topaquinone" evidence="2">
    <location>
        <position position="141"/>
    </location>
</feature>
<dbReference type="InterPro" id="IPR049947">
    <property type="entry name" value="Cu_Am_Ox_Cu-bd"/>
</dbReference>
<comment type="similarity">
    <text evidence="3">Belongs to the copper/topaquinone oxidase family.</text>
</comment>
<dbReference type="GO" id="GO:0008131">
    <property type="term" value="F:primary methylamine oxidase activity"/>
    <property type="evidence" value="ECO:0007669"/>
    <property type="project" value="InterPro"/>
</dbReference>
<dbReference type="InterPro" id="IPR015798">
    <property type="entry name" value="Cu_amine_oxidase_C"/>
</dbReference>
<feature type="active site" description="Schiff-base intermediate with substrate; via topaquinone" evidence="1">
    <location>
        <position position="141"/>
    </location>
</feature>
<reference evidence="6" key="1">
    <citation type="submission" date="2014-12" db="EMBL/GenBank/DDBJ databases">
        <title>Insight into the proteome of Arion vulgaris.</title>
        <authorList>
            <person name="Aradska J."/>
            <person name="Bulat T."/>
            <person name="Smidak R."/>
            <person name="Sarate P."/>
            <person name="Gangsoo J."/>
            <person name="Sialana F."/>
            <person name="Bilban M."/>
            <person name="Lubec G."/>
        </authorList>
    </citation>
    <scope>NUCLEOTIDE SEQUENCE</scope>
    <source>
        <tissue evidence="6">Skin</tissue>
    </source>
</reference>
<evidence type="ECO:0000256" key="1">
    <source>
        <dbReference type="PIRSR" id="PIRSR600269-50"/>
    </source>
</evidence>
<protein>
    <recommendedName>
        <fullName evidence="3">Amine oxidase</fullName>
        <ecNumber evidence="3">1.4.3.-</ecNumber>
    </recommendedName>
</protein>
<dbReference type="PANTHER" id="PTHR10638:SF20">
    <property type="entry name" value="AMINE OXIDASE"/>
    <property type="match status" value="1"/>
</dbReference>
<dbReference type="PANTHER" id="PTHR10638">
    <property type="entry name" value="COPPER AMINE OXIDASE"/>
    <property type="match status" value="1"/>
</dbReference>
<keyword evidence="3" id="KW-0560">Oxidoreductase</keyword>
<dbReference type="Pfam" id="PF01179">
    <property type="entry name" value="Cu_amine_oxid"/>
    <property type="match status" value="1"/>
</dbReference>
<dbReference type="PROSITE" id="PS01165">
    <property type="entry name" value="COPPER_AMINE_OXID_2"/>
    <property type="match status" value="1"/>
</dbReference>
<dbReference type="SUPFAM" id="SSF49998">
    <property type="entry name" value="Amine oxidase catalytic domain"/>
    <property type="match status" value="1"/>
</dbReference>
<dbReference type="EMBL" id="HACG01045046">
    <property type="protein sequence ID" value="CEK91911.1"/>
    <property type="molecule type" value="Transcribed_RNA"/>
</dbReference>
<dbReference type="GO" id="GO:0005886">
    <property type="term" value="C:plasma membrane"/>
    <property type="evidence" value="ECO:0007669"/>
    <property type="project" value="TreeGrafter"/>
</dbReference>
<dbReference type="InterPro" id="IPR000269">
    <property type="entry name" value="Cu_amine_oxidase"/>
</dbReference>
<keyword evidence="3" id="KW-0186">Copper</keyword>
<dbReference type="EMBL" id="HACG01045047">
    <property type="protein sequence ID" value="CEK91912.1"/>
    <property type="molecule type" value="Transcribed_RNA"/>
</dbReference>